<evidence type="ECO:0000256" key="1">
    <source>
        <dbReference type="SAM" id="MobiDB-lite"/>
    </source>
</evidence>
<feature type="region of interest" description="Disordered" evidence="1">
    <location>
        <begin position="20"/>
        <end position="64"/>
    </location>
</feature>
<accession>A0ABP9LS04</accession>
<keyword evidence="3" id="KW-1185">Reference proteome</keyword>
<sequence>MPYVRAMSRKPSLWTRVRNFVSPPRESYDTRQARPGEPGEGPGNPVFEATDRRRHGGSMDIGAH</sequence>
<reference evidence="3" key="1">
    <citation type="journal article" date="2019" name="Int. J. Syst. Evol. Microbiol.">
        <title>The Global Catalogue of Microorganisms (GCM) 10K type strain sequencing project: providing services to taxonomists for standard genome sequencing and annotation.</title>
        <authorList>
            <consortium name="The Broad Institute Genomics Platform"/>
            <consortium name="The Broad Institute Genome Sequencing Center for Infectious Disease"/>
            <person name="Wu L."/>
            <person name="Ma J."/>
        </authorList>
    </citation>
    <scope>NUCLEOTIDE SEQUENCE [LARGE SCALE GENOMIC DNA]</scope>
    <source>
        <strain evidence="3">JCM 18959</strain>
    </source>
</reference>
<dbReference type="EMBL" id="BAABKZ010000001">
    <property type="protein sequence ID" value="GAA5084265.1"/>
    <property type="molecule type" value="Genomic_DNA"/>
</dbReference>
<proteinExistence type="predicted"/>
<dbReference type="Proteomes" id="UP001501407">
    <property type="component" value="Unassembled WGS sequence"/>
</dbReference>
<evidence type="ECO:0000313" key="3">
    <source>
        <dbReference type="Proteomes" id="UP001501407"/>
    </source>
</evidence>
<evidence type="ECO:0000313" key="2">
    <source>
        <dbReference type="EMBL" id="GAA5084265.1"/>
    </source>
</evidence>
<name>A0ABP9LS04_9MICO</name>
<gene>
    <name evidence="2" type="ORF">GCM10025760_01960</name>
</gene>
<protein>
    <submittedName>
        <fullName evidence="2">Uncharacterized protein</fullName>
    </submittedName>
</protein>
<organism evidence="2 3">
    <name type="scientific">Microbacterium yannicii</name>
    <dbReference type="NCBI Taxonomy" id="671622"/>
    <lineage>
        <taxon>Bacteria</taxon>
        <taxon>Bacillati</taxon>
        <taxon>Actinomycetota</taxon>
        <taxon>Actinomycetes</taxon>
        <taxon>Micrococcales</taxon>
        <taxon>Microbacteriaceae</taxon>
        <taxon>Microbacterium</taxon>
    </lineage>
</organism>
<comment type="caution">
    <text evidence="2">The sequence shown here is derived from an EMBL/GenBank/DDBJ whole genome shotgun (WGS) entry which is preliminary data.</text>
</comment>